<organism evidence="2">
    <name type="scientific">marine sediment metagenome</name>
    <dbReference type="NCBI Taxonomy" id="412755"/>
    <lineage>
        <taxon>unclassified sequences</taxon>
        <taxon>metagenomes</taxon>
        <taxon>ecological metagenomes</taxon>
    </lineage>
</organism>
<dbReference type="AlphaFoldDB" id="X0VL96"/>
<proteinExistence type="predicted"/>
<evidence type="ECO:0000313" key="2">
    <source>
        <dbReference type="EMBL" id="GAG19005.1"/>
    </source>
</evidence>
<feature type="region of interest" description="Disordered" evidence="1">
    <location>
        <begin position="1"/>
        <end position="34"/>
    </location>
</feature>
<reference evidence="2" key="1">
    <citation type="journal article" date="2014" name="Front. Microbiol.">
        <title>High frequency of phylogenetically diverse reductive dehalogenase-homologous genes in deep subseafloor sedimentary metagenomes.</title>
        <authorList>
            <person name="Kawai M."/>
            <person name="Futagami T."/>
            <person name="Toyoda A."/>
            <person name="Takaki Y."/>
            <person name="Nishi S."/>
            <person name="Hori S."/>
            <person name="Arai W."/>
            <person name="Tsubouchi T."/>
            <person name="Morono Y."/>
            <person name="Uchiyama I."/>
            <person name="Ito T."/>
            <person name="Fujiyama A."/>
            <person name="Inagaki F."/>
            <person name="Takami H."/>
        </authorList>
    </citation>
    <scope>NUCLEOTIDE SEQUENCE</scope>
    <source>
        <strain evidence="2">Expedition CK06-06</strain>
    </source>
</reference>
<gene>
    <name evidence="2" type="ORF">S01H1_54660</name>
</gene>
<evidence type="ECO:0000256" key="1">
    <source>
        <dbReference type="SAM" id="MobiDB-lite"/>
    </source>
</evidence>
<feature type="non-terminal residue" evidence="2">
    <location>
        <position position="34"/>
    </location>
</feature>
<comment type="caution">
    <text evidence="2">The sequence shown here is derived from an EMBL/GenBank/DDBJ whole genome shotgun (WGS) entry which is preliminary data.</text>
</comment>
<protein>
    <submittedName>
        <fullName evidence="2">Uncharacterized protein</fullName>
    </submittedName>
</protein>
<feature type="compositionally biased region" description="Pro residues" evidence="1">
    <location>
        <begin position="16"/>
        <end position="34"/>
    </location>
</feature>
<name>X0VL96_9ZZZZ</name>
<dbReference type="EMBL" id="BARS01035480">
    <property type="protein sequence ID" value="GAG19005.1"/>
    <property type="molecule type" value="Genomic_DNA"/>
</dbReference>
<accession>X0VL96</accession>
<sequence>MSDQENEPTQPSQAQPGPPPEEGGPDPGGPPPLT</sequence>